<protein>
    <submittedName>
        <fullName evidence="1">Uncharacterized protein</fullName>
    </submittedName>
</protein>
<organism evidence="1 2">
    <name type="scientific">Laccaria amethystina LaAM-08-1</name>
    <dbReference type="NCBI Taxonomy" id="1095629"/>
    <lineage>
        <taxon>Eukaryota</taxon>
        <taxon>Fungi</taxon>
        <taxon>Dikarya</taxon>
        <taxon>Basidiomycota</taxon>
        <taxon>Agaricomycotina</taxon>
        <taxon>Agaricomycetes</taxon>
        <taxon>Agaricomycetidae</taxon>
        <taxon>Agaricales</taxon>
        <taxon>Agaricineae</taxon>
        <taxon>Hydnangiaceae</taxon>
        <taxon>Laccaria</taxon>
    </lineage>
</organism>
<dbReference type="HOGENOM" id="CLU_075626_0_0_1"/>
<gene>
    <name evidence="1" type="ORF">K443DRAFT_685374</name>
</gene>
<sequence>MYMEEFSDDVDARAAHAIWMKGDSDRIPFSWQNHPMSAEDPQVYKGLFLSYFVLVGLAAHFDMTSSVCPELEVDGEPRGASVIATVGAERAFKFWITGVSTVGILDRKEDAKFPEDNWGASTMGYIDSINKLTPRQWKKITDAAIELMEKPKLAVSLTQGANASPLNVRGSLFEEDSEAEE</sequence>
<reference evidence="1 2" key="1">
    <citation type="submission" date="2014-04" db="EMBL/GenBank/DDBJ databases">
        <authorList>
            <consortium name="DOE Joint Genome Institute"/>
            <person name="Kuo A."/>
            <person name="Kohler A."/>
            <person name="Nagy L.G."/>
            <person name="Floudas D."/>
            <person name="Copeland A."/>
            <person name="Barry K.W."/>
            <person name="Cichocki N."/>
            <person name="Veneault-Fourrey C."/>
            <person name="LaButti K."/>
            <person name="Lindquist E.A."/>
            <person name="Lipzen A."/>
            <person name="Lundell T."/>
            <person name="Morin E."/>
            <person name="Murat C."/>
            <person name="Sun H."/>
            <person name="Tunlid A."/>
            <person name="Henrissat B."/>
            <person name="Grigoriev I.V."/>
            <person name="Hibbett D.S."/>
            <person name="Martin F."/>
            <person name="Nordberg H.P."/>
            <person name="Cantor M.N."/>
            <person name="Hua S.X."/>
        </authorList>
    </citation>
    <scope>NUCLEOTIDE SEQUENCE [LARGE SCALE GENOMIC DNA]</scope>
    <source>
        <strain evidence="1 2">LaAM-08-1</strain>
    </source>
</reference>
<keyword evidence="2" id="KW-1185">Reference proteome</keyword>
<dbReference type="EMBL" id="KN838922">
    <property type="protein sequence ID" value="KIJ92274.1"/>
    <property type="molecule type" value="Genomic_DNA"/>
</dbReference>
<dbReference type="OrthoDB" id="2883614at2759"/>
<dbReference type="AlphaFoldDB" id="A0A0C9WI39"/>
<evidence type="ECO:0000313" key="1">
    <source>
        <dbReference type="EMBL" id="KIJ92274.1"/>
    </source>
</evidence>
<name>A0A0C9WI39_9AGAR</name>
<dbReference type="Proteomes" id="UP000054477">
    <property type="component" value="Unassembled WGS sequence"/>
</dbReference>
<proteinExistence type="predicted"/>
<evidence type="ECO:0000313" key="2">
    <source>
        <dbReference type="Proteomes" id="UP000054477"/>
    </source>
</evidence>
<reference evidence="2" key="2">
    <citation type="submission" date="2015-01" db="EMBL/GenBank/DDBJ databases">
        <title>Evolutionary Origins and Diversification of the Mycorrhizal Mutualists.</title>
        <authorList>
            <consortium name="DOE Joint Genome Institute"/>
            <consortium name="Mycorrhizal Genomics Consortium"/>
            <person name="Kohler A."/>
            <person name="Kuo A."/>
            <person name="Nagy L.G."/>
            <person name="Floudas D."/>
            <person name="Copeland A."/>
            <person name="Barry K.W."/>
            <person name="Cichocki N."/>
            <person name="Veneault-Fourrey C."/>
            <person name="LaButti K."/>
            <person name="Lindquist E.A."/>
            <person name="Lipzen A."/>
            <person name="Lundell T."/>
            <person name="Morin E."/>
            <person name="Murat C."/>
            <person name="Riley R."/>
            <person name="Ohm R."/>
            <person name="Sun H."/>
            <person name="Tunlid A."/>
            <person name="Henrissat B."/>
            <person name="Grigoriev I.V."/>
            <person name="Hibbett D.S."/>
            <person name="Martin F."/>
        </authorList>
    </citation>
    <scope>NUCLEOTIDE SEQUENCE [LARGE SCALE GENOMIC DNA]</scope>
    <source>
        <strain evidence="2">LaAM-08-1</strain>
    </source>
</reference>
<accession>A0A0C9WI39</accession>